<name>A0A1V9X119_9ACAR</name>
<feature type="chain" id="PRO_5012777165" evidence="3">
    <location>
        <begin position="24"/>
        <end position="358"/>
    </location>
</feature>
<dbReference type="PANTHER" id="PTHR24366:SF96">
    <property type="entry name" value="LEUCINE RICH REPEAT CONTAINING 53"/>
    <property type="match status" value="1"/>
</dbReference>
<dbReference type="SUPFAM" id="SSF52058">
    <property type="entry name" value="L domain-like"/>
    <property type="match status" value="1"/>
</dbReference>
<evidence type="ECO:0000256" key="2">
    <source>
        <dbReference type="ARBA" id="ARBA00022737"/>
    </source>
</evidence>
<dbReference type="InterPro" id="IPR001611">
    <property type="entry name" value="Leu-rich_rpt"/>
</dbReference>
<dbReference type="InterPro" id="IPR032675">
    <property type="entry name" value="LRR_dom_sf"/>
</dbReference>
<evidence type="ECO:0000256" key="1">
    <source>
        <dbReference type="ARBA" id="ARBA00022614"/>
    </source>
</evidence>
<comment type="caution">
    <text evidence="4">The sequence shown here is derived from an EMBL/GenBank/DDBJ whole genome shotgun (WGS) entry which is preliminary data.</text>
</comment>
<dbReference type="InParanoid" id="A0A1V9X119"/>
<dbReference type="InterPro" id="IPR003591">
    <property type="entry name" value="Leu-rich_rpt_typical-subtyp"/>
</dbReference>
<proteinExistence type="predicted"/>
<dbReference type="SMART" id="SM00369">
    <property type="entry name" value="LRR_TYP"/>
    <property type="match status" value="5"/>
</dbReference>
<dbReference type="Pfam" id="PF13855">
    <property type="entry name" value="LRR_8"/>
    <property type="match status" value="1"/>
</dbReference>
<protein>
    <submittedName>
        <fullName evidence="4">Slit1 protein-like</fullName>
    </submittedName>
</protein>
<organism evidence="4 5">
    <name type="scientific">Tropilaelaps mercedesae</name>
    <dbReference type="NCBI Taxonomy" id="418985"/>
    <lineage>
        <taxon>Eukaryota</taxon>
        <taxon>Metazoa</taxon>
        <taxon>Ecdysozoa</taxon>
        <taxon>Arthropoda</taxon>
        <taxon>Chelicerata</taxon>
        <taxon>Arachnida</taxon>
        <taxon>Acari</taxon>
        <taxon>Parasitiformes</taxon>
        <taxon>Mesostigmata</taxon>
        <taxon>Gamasina</taxon>
        <taxon>Dermanyssoidea</taxon>
        <taxon>Laelapidae</taxon>
        <taxon>Tropilaelaps</taxon>
    </lineage>
</organism>
<dbReference type="EMBL" id="MNPL01029940">
    <property type="protein sequence ID" value="OQR67091.1"/>
    <property type="molecule type" value="Genomic_DNA"/>
</dbReference>
<dbReference type="AlphaFoldDB" id="A0A1V9X119"/>
<dbReference type="Proteomes" id="UP000192247">
    <property type="component" value="Unassembled WGS sequence"/>
</dbReference>
<evidence type="ECO:0000256" key="3">
    <source>
        <dbReference type="SAM" id="SignalP"/>
    </source>
</evidence>
<reference evidence="4 5" key="1">
    <citation type="journal article" date="2017" name="Gigascience">
        <title>Draft genome of the honey bee ectoparasitic mite, Tropilaelaps mercedesae, is shaped by the parasitic life history.</title>
        <authorList>
            <person name="Dong X."/>
            <person name="Armstrong S.D."/>
            <person name="Xia D."/>
            <person name="Makepeace B.L."/>
            <person name="Darby A.C."/>
            <person name="Kadowaki T."/>
        </authorList>
    </citation>
    <scope>NUCLEOTIDE SEQUENCE [LARGE SCALE GENOMIC DNA]</scope>
    <source>
        <strain evidence="4">Wuxi-XJTLU</strain>
    </source>
</reference>
<dbReference type="Gene3D" id="3.80.10.10">
    <property type="entry name" value="Ribonuclease Inhibitor"/>
    <property type="match status" value="1"/>
</dbReference>
<sequence length="358" mass="40184">MAMRMFSHRFIACSTLGTFKVQAAECPAISLSDCICSTSDTARRVDKFNFPPVRRVIVRCQGVDDVEALTKLFRELQGNQIDAVHILDSPIGPSIPANLFSGLPLSEVTLSGVNISALSSPASSPFLGLEQTLKSLALRRCSMGFDMSLEKLTALGHIEQIDVSYNVLRFLRQRWFALPPSSLKSLILKANHIEAIENLALRNAHELIFLDLSENRLYSLQRTMLPDKLEILHLENNRLADLEDDLFTSMLNLRRLYLANNRIHTLKHSTFSPVWFKVHPALEQVDARGNPVVCDCEMSWMSETIVLWRNSRTLLGHCSAPAAFLGDQLRGLDCFKLHCFGANCTQLVPVDREDNGNY</sequence>
<dbReference type="OrthoDB" id="2013775at2759"/>
<keyword evidence="5" id="KW-1185">Reference proteome</keyword>
<dbReference type="PROSITE" id="PS51450">
    <property type="entry name" value="LRR"/>
    <property type="match status" value="2"/>
</dbReference>
<feature type="signal peptide" evidence="3">
    <location>
        <begin position="1"/>
        <end position="23"/>
    </location>
</feature>
<dbReference type="PANTHER" id="PTHR24366">
    <property type="entry name" value="IG(IMMUNOGLOBULIN) AND LRR(LEUCINE RICH REPEAT) DOMAINS"/>
    <property type="match status" value="1"/>
</dbReference>
<keyword evidence="2" id="KW-0677">Repeat</keyword>
<keyword evidence="1" id="KW-0433">Leucine-rich repeat</keyword>
<evidence type="ECO:0000313" key="4">
    <source>
        <dbReference type="EMBL" id="OQR67091.1"/>
    </source>
</evidence>
<gene>
    <name evidence="4" type="ORF">BIW11_13733</name>
</gene>
<keyword evidence="3" id="KW-0732">Signal</keyword>
<accession>A0A1V9X119</accession>
<dbReference type="STRING" id="418985.A0A1V9X119"/>
<evidence type="ECO:0000313" key="5">
    <source>
        <dbReference type="Proteomes" id="UP000192247"/>
    </source>
</evidence>